<protein>
    <recommendedName>
        <fullName evidence="2">PKD domain-containing protein</fullName>
    </recommendedName>
</protein>
<dbReference type="EMBL" id="JANTZM010000029">
    <property type="protein sequence ID" value="MCS4159424.1"/>
    <property type="molecule type" value="Genomic_DNA"/>
</dbReference>
<evidence type="ECO:0000313" key="4">
    <source>
        <dbReference type="Proteomes" id="UP001155110"/>
    </source>
</evidence>
<reference evidence="3" key="1">
    <citation type="submission" date="2022-08" db="EMBL/GenBank/DDBJ databases">
        <title>Genomic Encyclopedia of Type Strains, Phase V (KMG-V): Genome sequencing to study the core and pangenomes of soil and plant-associated prokaryotes.</title>
        <authorList>
            <person name="Whitman W."/>
        </authorList>
    </citation>
    <scope>NUCLEOTIDE SEQUENCE</scope>
    <source>
        <strain evidence="3">SP3002</strain>
    </source>
</reference>
<dbReference type="Proteomes" id="UP001155110">
    <property type="component" value="Unassembled WGS sequence"/>
</dbReference>
<dbReference type="RefSeq" id="WP_011404746.1">
    <property type="nucleotide sequence ID" value="NZ_CALTRY010000014.1"/>
</dbReference>
<evidence type="ECO:0000313" key="3">
    <source>
        <dbReference type="EMBL" id="MCS4159424.1"/>
    </source>
</evidence>
<comment type="caution">
    <text evidence="3">The sequence shown here is derived from an EMBL/GenBank/DDBJ whole genome shotgun (WGS) entry which is preliminary data.</text>
</comment>
<evidence type="ECO:0000259" key="2">
    <source>
        <dbReference type="Pfam" id="PF18911"/>
    </source>
</evidence>
<proteinExistence type="predicted"/>
<feature type="region of interest" description="Disordered" evidence="1">
    <location>
        <begin position="29"/>
        <end position="57"/>
    </location>
</feature>
<sequence length="378" mass="40307">MRSYRPGLYRMRVFVFLIVGMVLLAGCDGGPNDPPPDRPDPPETDNAAPTADLTLDTSEVEIGTEVALDGSGSSDPDGDDLTYSWRLAAAPSGSDASLADEAGITADFTPDATGDYVVGLEVSDGEENDTDDGSLEAVQAVVEITGDISSDRTLTSDETYRFPNTDPVDIKEGVTVTIEPDTDLRFAEEAGLDVFGTLRAEGTAEDSITVTATRGNRQPGWWRGVEFSAGTSVLDHVQIRYAGADRVPGDRAASIYQSGSSEADLQLTNSTIESGRGCGLAVVPNIESTLQTFSGNEFRELEKPPVCIPFAKVGIFDGSNSFPPQSAVEVFEAPIESGIEEKTRMRSLDEDIPYRVTEDVTVSSDTLVIPNAEDHYTG</sequence>
<dbReference type="AlphaFoldDB" id="A0AAW5PD93"/>
<evidence type="ECO:0000256" key="1">
    <source>
        <dbReference type="SAM" id="MobiDB-lite"/>
    </source>
</evidence>
<dbReference type="SUPFAM" id="SSF49299">
    <property type="entry name" value="PKD domain"/>
    <property type="match status" value="1"/>
</dbReference>
<dbReference type="Gene3D" id="2.60.40.10">
    <property type="entry name" value="Immunoglobulins"/>
    <property type="match status" value="1"/>
</dbReference>
<dbReference type="InterPro" id="IPR013783">
    <property type="entry name" value="Ig-like_fold"/>
</dbReference>
<name>A0AAW5PD93_9BACT</name>
<feature type="domain" description="PKD" evidence="2">
    <location>
        <begin position="46"/>
        <end position="131"/>
    </location>
</feature>
<dbReference type="InterPro" id="IPR035986">
    <property type="entry name" value="PKD_dom_sf"/>
</dbReference>
<dbReference type="InterPro" id="IPR000601">
    <property type="entry name" value="PKD_dom"/>
</dbReference>
<organism evidence="3 4">
    <name type="scientific">Salinibacter ruber</name>
    <dbReference type="NCBI Taxonomy" id="146919"/>
    <lineage>
        <taxon>Bacteria</taxon>
        <taxon>Pseudomonadati</taxon>
        <taxon>Rhodothermota</taxon>
        <taxon>Rhodothermia</taxon>
        <taxon>Rhodothermales</taxon>
        <taxon>Salinibacteraceae</taxon>
        <taxon>Salinibacter</taxon>
    </lineage>
</organism>
<accession>A0AAW5PD93</accession>
<dbReference type="Pfam" id="PF18911">
    <property type="entry name" value="PKD_4"/>
    <property type="match status" value="1"/>
</dbReference>
<gene>
    <name evidence="3" type="ORF">GGP99_003416</name>
</gene>
<dbReference type="PROSITE" id="PS51257">
    <property type="entry name" value="PROKAR_LIPOPROTEIN"/>
    <property type="match status" value="1"/>
</dbReference>